<dbReference type="OrthoDB" id="3481525at2"/>
<accession>A0A495QXH8</accession>
<dbReference type="InterPro" id="IPR007278">
    <property type="entry name" value="DUF397"/>
</dbReference>
<gene>
    <name evidence="2" type="ORF">BZB76_0337</name>
</gene>
<protein>
    <submittedName>
        <fullName evidence="2">Uncharacterized protein DUF397</fullName>
    </submittedName>
</protein>
<keyword evidence="3" id="KW-1185">Reference proteome</keyword>
<comment type="caution">
    <text evidence="2">The sequence shown here is derived from an EMBL/GenBank/DDBJ whole genome shotgun (WGS) entry which is preliminary data.</text>
</comment>
<name>A0A495QXH8_9ACTN</name>
<dbReference type="RefSeq" id="WP_121432506.1">
    <property type="nucleotide sequence ID" value="NZ_RBWU01000001.1"/>
</dbReference>
<dbReference type="Proteomes" id="UP000274601">
    <property type="component" value="Unassembled WGS sequence"/>
</dbReference>
<dbReference type="AlphaFoldDB" id="A0A495QXH8"/>
<evidence type="ECO:0000259" key="1">
    <source>
        <dbReference type="Pfam" id="PF04149"/>
    </source>
</evidence>
<dbReference type="EMBL" id="RBWU01000001">
    <property type="protein sequence ID" value="RKS78899.1"/>
    <property type="molecule type" value="Genomic_DNA"/>
</dbReference>
<feature type="domain" description="DUF397" evidence="1">
    <location>
        <begin position="10"/>
        <end position="61"/>
    </location>
</feature>
<organism evidence="2 3">
    <name type="scientific">Actinomadura pelletieri DSM 43383</name>
    <dbReference type="NCBI Taxonomy" id="1120940"/>
    <lineage>
        <taxon>Bacteria</taxon>
        <taxon>Bacillati</taxon>
        <taxon>Actinomycetota</taxon>
        <taxon>Actinomycetes</taxon>
        <taxon>Streptosporangiales</taxon>
        <taxon>Thermomonosporaceae</taxon>
        <taxon>Actinomadura</taxon>
    </lineage>
</organism>
<dbReference type="Pfam" id="PF04149">
    <property type="entry name" value="DUF397"/>
    <property type="match status" value="1"/>
</dbReference>
<sequence>MIGIDLNRVAFRKSSYSEGGNGCVEAGSLGSRCLVRDSKNPEGGVLALSPSACATLLSEIKLDAHDL</sequence>
<proteinExistence type="predicted"/>
<evidence type="ECO:0000313" key="2">
    <source>
        <dbReference type="EMBL" id="RKS78899.1"/>
    </source>
</evidence>
<reference evidence="2 3" key="1">
    <citation type="submission" date="2018-10" db="EMBL/GenBank/DDBJ databases">
        <title>Genomic Encyclopedia of Archaeal and Bacterial Type Strains, Phase II (KMG-II): from individual species to whole genera.</title>
        <authorList>
            <person name="Goeker M."/>
        </authorList>
    </citation>
    <scope>NUCLEOTIDE SEQUENCE [LARGE SCALE GENOMIC DNA]</scope>
    <source>
        <strain evidence="2 3">DSM 43383</strain>
    </source>
</reference>
<evidence type="ECO:0000313" key="3">
    <source>
        <dbReference type="Proteomes" id="UP000274601"/>
    </source>
</evidence>